<reference evidence="2 3" key="1">
    <citation type="submission" date="2021-01" db="EMBL/GenBank/DDBJ databases">
        <title>Genome sequencing of apramycin resistant K. pneumoniae.</title>
        <authorList>
            <person name="Chen L."/>
            <person name="Kreiswirth B."/>
        </authorList>
    </citation>
    <scope>NUCLEOTIDE SEQUENCE [LARGE SCALE GENOMIC DNA]</scope>
    <source>
        <strain evidence="2 3">59493</strain>
        <plasmid evidence="2 3">p59493-45.9</plasmid>
    </source>
</reference>
<geneLocation type="plasmid" evidence="2 3">
    <name>p59493-45.9</name>
</geneLocation>
<organism evidence="2 3">
    <name type="scientific">Klebsiella pneumoniae</name>
    <dbReference type="NCBI Taxonomy" id="573"/>
    <lineage>
        <taxon>Bacteria</taxon>
        <taxon>Pseudomonadati</taxon>
        <taxon>Pseudomonadota</taxon>
        <taxon>Gammaproteobacteria</taxon>
        <taxon>Enterobacterales</taxon>
        <taxon>Enterobacteriaceae</taxon>
        <taxon>Klebsiella/Raoultella group</taxon>
        <taxon>Klebsiella</taxon>
        <taxon>Klebsiella pneumoniae complex</taxon>
    </lineage>
</organism>
<gene>
    <name evidence="2" type="ORF">JMZ77_27215</name>
</gene>
<keyword evidence="2" id="KW-0614">Plasmid</keyword>
<keyword evidence="1" id="KW-0472">Membrane</keyword>
<dbReference type="EMBL" id="CP068607">
    <property type="protein sequence ID" value="QQZ74412.1"/>
    <property type="molecule type" value="Genomic_DNA"/>
</dbReference>
<protein>
    <submittedName>
        <fullName evidence="2">Uncharacterized protein</fullName>
    </submittedName>
</protein>
<accession>A0AAX1L4B8</accession>
<dbReference type="AlphaFoldDB" id="A0AAX1L4B8"/>
<feature type="transmembrane region" description="Helical" evidence="1">
    <location>
        <begin position="20"/>
        <end position="41"/>
    </location>
</feature>
<evidence type="ECO:0000313" key="3">
    <source>
        <dbReference type="Proteomes" id="UP000595568"/>
    </source>
</evidence>
<keyword evidence="1" id="KW-1133">Transmembrane helix</keyword>
<keyword evidence="1" id="KW-0812">Transmembrane</keyword>
<proteinExistence type="predicted"/>
<sequence>MKKNEINIPNGLKTGLKVAAFPIIGFFKLFIIPFLIPFLLAKKNI</sequence>
<name>A0AAX1L4B8_KLEPN</name>
<dbReference type="Proteomes" id="UP000595568">
    <property type="component" value="Plasmid p59493-45.9"/>
</dbReference>
<evidence type="ECO:0000256" key="1">
    <source>
        <dbReference type="SAM" id="Phobius"/>
    </source>
</evidence>
<evidence type="ECO:0000313" key="2">
    <source>
        <dbReference type="EMBL" id="QQZ74412.1"/>
    </source>
</evidence>
<dbReference type="RefSeq" id="WP_202808829.1">
    <property type="nucleotide sequence ID" value="NZ_CP068607.1"/>
</dbReference>